<feature type="transmembrane region" description="Helical" evidence="8">
    <location>
        <begin position="177"/>
        <end position="199"/>
    </location>
</feature>
<keyword evidence="10" id="KW-1185">Reference proteome</keyword>
<dbReference type="Pfam" id="PF01594">
    <property type="entry name" value="AI-2E_transport"/>
    <property type="match status" value="1"/>
</dbReference>
<organism evidence="9 10">
    <name type="scientific">Methylocapsa polymorpha</name>
    <dbReference type="NCBI Taxonomy" id="3080828"/>
    <lineage>
        <taxon>Bacteria</taxon>
        <taxon>Pseudomonadati</taxon>
        <taxon>Pseudomonadota</taxon>
        <taxon>Alphaproteobacteria</taxon>
        <taxon>Hyphomicrobiales</taxon>
        <taxon>Beijerinckiaceae</taxon>
        <taxon>Methylocapsa</taxon>
    </lineage>
</organism>
<dbReference type="InterPro" id="IPR002549">
    <property type="entry name" value="AI-2E-like"/>
</dbReference>
<keyword evidence="6 8" id="KW-1133">Transmembrane helix</keyword>
<evidence type="ECO:0000256" key="4">
    <source>
        <dbReference type="ARBA" id="ARBA00022475"/>
    </source>
</evidence>
<dbReference type="Proteomes" id="UP001626536">
    <property type="component" value="Chromosome"/>
</dbReference>
<evidence type="ECO:0000256" key="2">
    <source>
        <dbReference type="ARBA" id="ARBA00009773"/>
    </source>
</evidence>
<dbReference type="PANTHER" id="PTHR21716:SF67">
    <property type="entry name" value="TRANSPORT PROTEIN YDIK-RELATED"/>
    <property type="match status" value="1"/>
</dbReference>
<dbReference type="PANTHER" id="PTHR21716">
    <property type="entry name" value="TRANSMEMBRANE PROTEIN"/>
    <property type="match status" value="1"/>
</dbReference>
<evidence type="ECO:0000313" key="10">
    <source>
        <dbReference type="Proteomes" id="UP001626536"/>
    </source>
</evidence>
<keyword evidence="7 8" id="KW-0472">Membrane</keyword>
<feature type="transmembrane region" description="Helical" evidence="8">
    <location>
        <begin position="329"/>
        <end position="355"/>
    </location>
</feature>
<dbReference type="EMBL" id="CP136862">
    <property type="protein sequence ID" value="WOJ90200.1"/>
    <property type="molecule type" value="Genomic_DNA"/>
</dbReference>
<evidence type="ECO:0000256" key="8">
    <source>
        <dbReference type="SAM" id="Phobius"/>
    </source>
</evidence>
<keyword evidence="5 8" id="KW-0812">Transmembrane</keyword>
<evidence type="ECO:0000256" key="7">
    <source>
        <dbReference type="ARBA" id="ARBA00023136"/>
    </source>
</evidence>
<evidence type="ECO:0000256" key="6">
    <source>
        <dbReference type="ARBA" id="ARBA00022989"/>
    </source>
</evidence>
<feature type="transmembrane region" description="Helical" evidence="8">
    <location>
        <begin position="289"/>
        <end position="309"/>
    </location>
</feature>
<evidence type="ECO:0000313" key="9">
    <source>
        <dbReference type="EMBL" id="WOJ90200.1"/>
    </source>
</evidence>
<gene>
    <name evidence="9" type="ORF">RZS28_02535</name>
</gene>
<feature type="transmembrane region" description="Helical" evidence="8">
    <location>
        <begin position="48"/>
        <end position="66"/>
    </location>
</feature>
<feature type="transmembrane region" description="Helical" evidence="8">
    <location>
        <begin position="257"/>
        <end position="282"/>
    </location>
</feature>
<feature type="transmembrane region" description="Helical" evidence="8">
    <location>
        <begin position="78"/>
        <end position="101"/>
    </location>
</feature>
<comment type="subcellular location">
    <subcellularLocation>
        <location evidence="1">Cell membrane</location>
        <topology evidence="1">Multi-pass membrane protein</topology>
    </subcellularLocation>
</comment>
<protein>
    <submittedName>
        <fullName evidence="9">AI-2E family transporter</fullName>
    </submittedName>
</protein>
<comment type="similarity">
    <text evidence="2">Belongs to the autoinducer-2 exporter (AI-2E) (TC 2.A.86) family.</text>
</comment>
<keyword evidence="3" id="KW-0813">Transport</keyword>
<accession>A0ABZ0HTP8</accession>
<reference evidence="9 10" key="1">
    <citation type="submission" date="2023-10" db="EMBL/GenBank/DDBJ databases">
        <title>Novel methanotroph of the genus Methylocapsa from a subarctic wetland.</title>
        <authorList>
            <person name="Belova S.E."/>
            <person name="Oshkin I.Y."/>
            <person name="Miroshnikov K."/>
            <person name="Dedysh S.N."/>
        </authorList>
    </citation>
    <scope>NUCLEOTIDE SEQUENCE [LARGE SCALE GENOMIC DNA]</scope>
    <source>
        <strain evidence="9 10">RX1</strain>
    </source>
</reference>
<sequence length="371" mass="39337">MIRKTAVTEERTDSFNYRQFNASFMELAIHIGFIGLLVSWTFVLVHPFIPIIVWSVVLTVALYPVFDWLAAILGGRRGLAAALITVLGLLVVIGPVTWLGLGLIDGLRALIERLDSGKLSIPPPSETVRDWPLIGPQFYDFWTLASTNVKSALTYLLPQLKPVGDILLNTASNAGAWTLQFLTSVIIAGFLFPPGPLLVSATKTLALKIDATHGERFVKLSGATIRAVSRGVIGMSLLQAIVAGIGMSLAGVPGASFLTLAVLVLGIIQIGPSPIVAPLLVWSWTTMTIGPALAFTACMAMLIVIDSFLKPFVLARGLTTPMLVTLVGVIGGILAHGIGGLFVGPVVLAVAWDLLKAWIRDSKASVGALSS</sequence>
<feature type="transmembrane region" description="Helical" evidence="8">
    <location>
        <begin position="20"/>
        <end position="42"/>
    </location>
</feature>
<evidence type="ECO:0000256" key="1">
    <source>
        <dbReference type="ARBA" id="ARBA00004651"/>
    </source>
</evidence>
<evidence type="ECO:0000256" key="3">
    <source>
        <dbReference type="ARBA" id="ARBA00022448"/>
    </source>
</evidence>
<proteinExistence type="inferred from homology"/>
<keyword evidence="4" id="KW-1003">Cell membrane</keyword>
<dbReference type="RefSeq" id="WP_407339647.1">
    <property type="nucleotide sequence ID" value="NZ_CP136862.1"/>
</dbReference>
<evidence type="ECO:0000256" key="5">
    <source>
        <dbReference type="ARBA" id="ARBA00022692"/>
    </source>
</evidence>
<feature type="transmembrane region" description="Helical" evidence="8">
    <location>
        <begin position="232"/>
        <end position="251"/>
    </location>
</feature>
<name>A0ABZ0HTP8_9HYPH</name>